<evidence type="ECO:0000313" key="2">
    <source>
        <dbReference type="EnsemblMetazoa" id="CPIJ008555-PA"/>
    </source>
</evidence>
<dbReference type="AlphaFoldDB" id="B0WNL0"/>
<dbReference type="HOGENOM" id="CLU_2910705_0_0_1"/>
<dbReference type="InParanoid" id="B0WNL0"/>
<gene>
    <name evidence="2" type="primary">6040974</name>
    <name evidence="1" type="ORF">CpipJ_CPIJ008555</name>
</gene>
<dbReference type="Proteomes" id="UP000002320">
    <property type="component" value="Unassembled WGS sequence"/>
</dbReference>
<proteinExistence type="predicted"/>
<protein>
    <submittedName>
        <fullName evidence="1 2">Uncharacterized protein</fullName>
    </submittedName>
</protein>
<reference evidence="1" key="1">
    <citation type="submission" date="2007-03" db="EMBL/GenBank/DDBJ databases">
        <title>Annotation of Culex pipiens quinquefasciatus.</title>
        <authorList>
            <consortium name="The Broad Institute Genome Sequencing Platform"/>
            <person name="Atkinson P.W."/>
            <person name="Hemingway J."/>
            <person name="Christensen B.M."/>
            <person name="Higgs S."/>
            <person name="Kodira C."/>
            <person name="Hannick L."/>
            <person name="Megy K."/>
            <person name="O'Leary S."/>
            <person name="Pearson M."/>
            <person name="Haas B.J."/>
            <person name="Mauceli E."/>
            <person name="Wortman J.R."/>
            <person name="Lee N.H."/>
            <person name="Guigo R."/>
            <person name="Stanke M."/>
            <person name="Alvarado L."/>
            <person name="Amedeo P."/>
            <person name="Antoine C.H."/>
            <person name="Arensburger P."/>
            <person name="Bidwell S.L."/>
            <person name="Crawford M."/>
            <person name="Camaro F."/>
            <person name="Devon K."/>
            <person name="Engels R."/>
            <person name="Hammond M."/>
            <person name="Howarth C."/>
            <person name="Koehrsen M."/>
            <person name="Lawson D."/>
            <person name="Montgomery P."/>
            <person name="Nene V."/>
            <person name="Nusbaum C."/>
            <person name="Puiu D."/>
            <person name="Romero-Severson J."/>
            <person name="Severson D.W."/>
            <person name="Shumway M."/>
            <person name="Sisk P."/>
            <person name="Stolte C."/>
            <person name="Zeng Q."/>
            <person name="Eisenstadt E."/>
            <person name="Fraser-Liggett C."/>
            <person name="Strausberg R."/>
            <person name="Galagan J."/>
            <person name="Birren B."/>
            <person name="Collins F.H."/>
        </authorList>
    </citation>
    <scope>NUCLEOTIDE SEQUENCE [LARGE SCALE GENOMIC DNA]</scope>
    <source>
        <strain evidence="1">JHB</strain>
    </source>
</reference>
<dbReference type="VEuPathDB" id="VectorBase:CPIJ008555"/>
<organism>
    <name type="scientific">Culex quinquefasciatus</name>
    <name type="common">Southern house mosquito</name>
    <name type="synonym">Culex pungens</name>
    <dbReference type="NCBI Taxonomy" id="7176"/>
    <lineage>
        <taxon>Eukaryota</taxon>
        <taxon>Metazoa</taxon>
        <taxon>Ecdysozoa</taxon>
        <taxon>Arthropoda</taxon>
        <taxon>Hexapoda</taxon>
        <taxon>Insecta</taxon>
        <taxon>Pterygota</taxon>
        <taxon>Neoptera</taxon>
        <taxon>Endopterygota</taxon>
        <taxon>Diptera</taxon>
        <taxon>Nematocera</taxon>
        <taxon>Culicoidea</taxon>
        <taxon>Culicidae</taxon>
        <taxon>Culicinae</taxon>
        <taxon>Culicini</taxon>
        <taxon>Culex</taxon>
        <taxon>Culex</taxon>
    </lineage>
</organism>
<accession>B0WNL0</accession>
<name>B0WNL0_CULQU</name>
<keyword evidence="3" id="KW-1185">Reference proteome</keyword>
<evidence type="ECO:0000313" key="3">
    <source>
        <dbReference type="Proteomes" id="UP000002320"/>
    </source>
</evidence>
<feature type="non-terminal residue" evidence="1">
    <location>
        <position position="1"/>
    </location>
</feature>
<dbReference type="EnsemblMetazoa" id="CPIJ008555-RA">
    <property type="protein sequence ID" value="CPIJ008555-PA"/>
    <property type="gene ID" value="CPIJ008555"/>
</dbReference>
<reference evidence="2" key="2">
    <citation type="submission" date="2020-05" db="UniProtKB">
        <authorList>
            <consortium name="EnsemblMetazoa"/>
        </authorList>
    </citation>
    <scope>IDENTIFICATION</scope>
    <source>
        <strain evidence="2">JHB</strain>
    </source>
</reference>
<evidence type="ECO:0000313" key="1">
    <source>
        <dbReference type="EMBL" id="EDS31837.1"/>
    </source>
</evidence>
<sequence length="62" mass="6771">DANFSDLGKETLCVRVVRNLESEGFSPNVDSEKAAFLSWDSVSQPDAQRTIGLRAFPALVKS</sequence>
<dbReference type="KEGG" id="cqu:CpipJ_CPIJ008555"/>
<dbReference type="EMBL" id="DS232012">
    <property type="protein sequence ID" value="EDS31837.1"/>
    <property type="molecule type" value="Genomic_DNA"/>
</dbReference>